<organism evidence="2 3">
    <name type="scientific">Candidatus Ornithomonoglobus intestinigallinarum</name>
    <dbReference type="NCBI Taxonomy" id="2840894"/>
    <lineage>
        <taxon>Bacteria</taxon>
        <taxon>Bacillati</taxon>
        <taxon>Bacillota</taxon>
        <taxon>Clostridia</taxon>
        <taxon>Candidatus Ornithomonoglobus</taxon>
    </lineage>
</organism>
<dbReference type="SUPFAM" id="SSF51445">
    <property type="entry name" value="(Trans)glycosidases"/>
    <property type="match status" value="1"/>
</dbReference>
<protein>
    <submittedName>
        <fullName evidence="2">Uncharacterized protein</fullName>
    </submittedName>
</protein>
<comment type="caution">
    <text evidence="2">The sequence shown here is derived from an EMBL/GenBank/DDBJ whole genome shotgun (WGS) entry which is preliminary data.</text>
</comment>
<dbReference type="EMBL" id="DVLU01000032">
    <property type="protein sequence ID" value="HIT85030.1"/>
    <property type="molecule type" value="Genomic_DNA"/>
</dbReference>
<reference evidence="2" key="2">
    <citation type="journal article" date="2021" name="PeerJ">
        <title>Extensive microbial diversity within the chicken gut microbiome revealed by metagenomics and culture.</title>
        <authorList>
            <person name="Gilroy R."/>
            <person name="Ravi A."/>
            <person name="Getino M."/>
            <person name="Pursley I."/>
            <person name="Horton D.L."/>
            <person name="Alikhan N.F."/>
            <person name="Baker D."/>
            <person name="Gharbi K."/>
            <person name="Hall N."/>
            <person name="Watson M."/>
            <person name="Adriaenssens E.M."/>
            <person name="Foster-Nyarko E."/>
            <person name="Jarju S."/>
            <person name="Secka A."/>
            <person name="Antonio M."/>
            <person name="Oren A."/>
            <person name="Chaudhuri R.R."/>
            <person name="La Ragione R."/>
            <person name="Hildebrand F."/>
            <person name="Pallen M.J."/>
        </authorList>
    </citation>
    <scope>NUCLEOTIDE SEQUENCE</scope>
    <source>
        <strain evidence="2">CHK181-108</strain>
    </source>
</reference>
<accession>A0A9D1H1Y4</accession>
<evidence type="ECO:0000256" key="1">
    <source>
        <dbReference type="SAM" id="SignalP"/>
    </source>
</evidence>
<sequence length="1066" mass="117880">MKKKTAACAVALSLIASTLVMPAATAEEIKIEAENYTTTTSTLNITNNNQLSNSKYVRIYDYPPAAGYTIGYTFEVTNPGLYLVTAVGSDMDKVYTSDWDVYMNTEDNTSSGKVLLEHLDVSSIKDVMKKFSFGTFRLKKGKNTLYVKVNTEDLQSQDMVVTFLDYFTISQAGNGNFSVSGLSFDDSDSGVFTEDEAVKMNIEFTTTAPEETNYKLRIVDAWNRETLSADVTAAKGMEMMPINIGKFEPGWYRAYIYEPDGTEPLNSYTAFSVTHSPNKRTDFEDTAFASDLAAEYDTGSMKRSKSIAEAMSLSGFDWIRSRGMGEATTEQQLKLKKQIDAQGIKTVEVMGTAVGYVNDESDVKFRNDLYETSYSFWRDYPKYEEGSIDMVEVFNELDNAGDSPGADLYSAYFKAAAVGLADSGYDPYVSATGLAMYSGLYFDLLMQNGVLNYSDIYNFHAHSELETRVSHARQNADVYSEGESVPIYLTEAGIHQIPEDGENLLSYDQMRESARYGVTSAVTSLSYGTDKHFWFISRPYMENSGNYSSFNTPSYYPYPVYTSIENMTYQLGEGIYKGEFETNADGVTGELFDTGMGHDTAVFWSEQPSYITIKADAATYIDMYGHEERLEPVNGTVTVSVSQDPIYIRFDGECDISNYYPVNREKHVIEKHELDVNDRIVIQPLWQDVDTNDSSVKYVGYSLAAGKSYTVDAVVYNLNGESVSGTIGAELSDGSQFDLSIGSESFSIQPWGKVTIPITLKANGNATAGKTGELKISGALDGGGELSPSVSAYNISMRGVELSNDQVQLFEGALDRSNWDLTNIQESGTISYSSDKDAETFTMQATFGDPSTWYFPKLKVDDASFMVGTSGISFKRQCSDDSVDTTTVFVYLKDGREYYSGAASGVAFSTDLETLTYPWSCFSLFKSPLGNVDIREFDVSLIEYVAIGVSGGIQDKPATTISDFGVYTLDGDSNELNPGSIELSGVEYMGTYDAGEELTLNAVLPSSELTDVKVLCYNNEYENWSQDGDSVTVDLSGLEKGKYEIKVCAKNNMDYYYVSKTVFYIK</sequence>
<name>A0A9D1H1Y4_9FIRM</name>
<evidence type="ECO:0000313" key="2">
    <source>
        <dbReference type="EMBL" id="HIT85030.1"/>
    </source>
</evidence>
<proteinExistence type="predicted"/>
<dbReference type="Proteomes" id="UP000824165">
    <property type="component" value="Unassembled WGS sequence"/>
</dbReference>
<dbReference type="InterPro" id="IPR017853">
    <property type="entry name" value="GH"/>
</dbReference>
<dbReference type="AlphaFoldDB" id="A0A9D1H1Y4"/>
<reference evidence="2" key="1">
    <citation type="submission" date="2020-10" db="EMBL/GenBank/DDBJ databases">
        <authorList>
            <person name="Gilroy R."/>
        </authorList>
    </citation>
    <scope>NUCLEOTIDE SEQUENCE</scope>
    <source>
        <strain evidence="2">CHK181-108</strain>
    </source>
</reference>
<feature type="chain" id="PRO_5038561612" evidence="1">
    <location>
        <begin position="27"/>
        <end position="1066"/>
    </location>
</feature>
<dbReference type="Gene3D" id="2.60.120.260">
    <property type="entry name" value="Galactose-binding domain-like"/>
    <property type="match status" value="1"/>
</dbReference>
<keyword evidence="1" id="KW-0732">Signal</keyword>
<gene>
    <name evidence="2" type="ORF">IAA60_03875</name>
</gene>
<feature type="signal peptide" evidence="1">
    <location>
        <begin position="1"/>
        <end position="26"/>
    </location>
</feature>
<evidence type="ECO:0000313" key="3">
    <source>
        <dbReference type="Proteomes" id="UP000824165"/>
    </source>
</evidence>